<dbReference type="Proteomes" id="UP000002892">
    <property type="component" value="Chromosome"/>
</dbReference>
<dbReference type="EMBL" id="CP003639">
    <property type="protein sequence ID" value="AFM41742.1"/>
    <property type="molecule type" value="Genomic_DNA"/>
</dbReference>
<gene>
    <name evidence="1" type="ordered locus">Desaci_2828</name>
</gene>
<reference evidence="1 2" key="1">
    <citation type="journal article" date="2012" name="J. Bacteriol.">
        <title>Complete genome sequences of Desulfosporosinus orientis DSM765T, Desulfosporosinus youngiae DSM17734T, Desulfosporosinus meridiei DSM13257T, and Desulfosporosinus acidiphilus DSM22704T.</title>
        <authorList>
            <person name="Pester M."/>
            <person name="Brambilla E."/>
            <person name="Alazard D."/>
            <person name="Rattei T."/>
            <person name="Weinmaier T."/>
            <person name="Han J."/>
            <person name="Lucas S."/>
            <person name="Lapidus A."/>
            <person name="Cheng J.F."/>
            <person name="Goodwin L."/>
            <person name="Pitluck S."/>
            <person name="Peters L."/>
            <person name="Ovchinnikova G."/>
            <person name="Teshima H."/>
            <person name="Detter J.C."/>
            <person name="Han C.S."/>
            <person name="Tapia R."/>
            <person name="Land M.L."/>
            <person name="Hauser L."/>
            <person name="Kyrpides N.C."/>
            <person name="Ivanova N.N."/>
            <person name="Pagani I."/>
            <person name="Huntmann M."/>
            <person name="Wei C.L."/>
            <person name="Davenport K.W."/>
            <person name="Daligault H."/>
            <person name="Chain P.S."/>
            <person name="Chen A."/>
            <person name="Mavromatis K."/>
            <person name="Markowitz V."/>
            <person name="Szeto E."/>
            <person name="Mikhailova N."/>
            <person name="Pati A."/>
            <person name="Wagner M."/>
            <person name="Woyke T."/>
            <person name="Ollivier B."/>
            <person name="Klenk H.P."/>
            <person name="Spring S."/>
            <person name="Loy A."/>
        </authorList>
    </citation>
    <scope>NUCLEOTIDE SEQUENCE [LARGE SCALE GENOMIC DNA]</scope>
    <source>
        <strain evidence="2">DSM 22704 / JCM 16185 / SJ4</strain>
    </source>
</reference>
<name>I4D7G8_DESAJ</name>
<keyword evidence="2" id="KW-1185">Reference proteome</keyword>
<sequence length="47" mass="5512">MNSEYYATWEEYLAVHPELEGKPSEAIAAKIEKYEDVLFTFIMDLLL</sequence>
<dbReference type="KEGG" id="dai:Desaci_2828"/>
<dbReference type="STRING" id="646529.Desaci_2828"/>
<organism evidence="1 2">
    <name type="scientific">Desulfosporosinus acidiphilus (strain DSM 22704 / JCM 16185 / SJ4)</name>
    <dbReference type="NCBI Taxonomy" id="646529"/>
    <lineage>
        <taxon>Bacteria</taxon>
        <taxon>Bacillati</taxon>
        <taxon>Bacillota</taxon>
        <taxon>Clostridia</taxon>
        <taxon>Eubacteriales</taxon>
        <taxon>Desulfitobacteriaceae</taxon>
        <taxon>Desulfosporosinus</taxon>
    </lineage>
</organism>
<evidence type="ECO:0000313" key="2">
    <source>
        <dbReference type="Proteomes" id="UP000002892"/>
    </source>
</evidence>
<evidence type="ECO:0000313" key="1">
    <source>
        <dbReference type="EMBL" id="AFM41742.1"/>
    </source>
</evidence>
<dbReference type="HOGENOM" id="CLU_209494_1_0_9"/>
<protein>
    <submittedName>
        <fullName evidence="1">Uncharacterized protein</fullName>
    </submittedName>
</protein>
<accession>I4D7G8</accession>
<proteinExistence type="predicted"/>
<dbReference type="AlphaFoldDB" id="I4D7G8"/>
<dbReference type="RefSeq" id="WP_014827736.1">
    <property type="nucleotide sequence ID" value="NC_018068.1"/>
</dbReference>